<dbReference type="KEGG" id="fiy:BN1229_v1_2143"/>
<feature type="transmembrane region" description="Helical" evidence="7">
    <location>
        <begin position="115"/>
        <end position="137"/>
    </location>
</feature>
<dbReference type="RefSeq" id="WP_046478176.1">
    <property type="nucleotide sequence ID" value="NZ_LN829118.1"/>
</dbReference>
<dbReference type="GO" id="GO:0005886">
    <property type="term" value="C:plasma membrane"/>
    <property type="evidence" value="ECO:0007669"/>
    <property type="project" value="UniProtKB-SubCell"/>
</dbReference>
<feature type="transmembrane region" description="Helical" evidence="7">
    <location>
        <begin position="64"/>
        <end position="85"/>
    </location>
</feature>
<keyword evidence="4 7" id="KW-0812">Transmembrane</keyword>
<accession>A0A0D6JGD6</accession>
<proteinExistence type="inferred from homology"/>
<dbReference type="InterPro" id="IPR032816">
    <property type="entry name" value="VTT_dom"/>
</dbReference>
<comment type="similarity">
    <text evidence="2 7">Belongs to the DedA family.</text>
</comment>
<keyword evidence="5 7" id="KW-1133">Transmembrane helix</keyword>
<dbReference type="AlphaFoldDB" id="A0A0D6JGD6"/>
<gene>
    <name evidence="9" type="ORF">YBN1229_v1_2143</name>
</gene>
<feature type="domain" description="VTT" evidence="8">
    <location>
        <begin position="53"/>
        <end position="167"/>
    </location>
</feature>
<evidence type="ECO:0000256" key="7">
    <source>
        <dbReference type="RuleBase" id="RU367016"/>
    </source>
</evidence>
<evidence type="ECO:0000259" key="8">
    <source>
        <dbReference type="Pfam" id="PF09335"/>
    </source>
</evidence>
<feature type="transmembrane region" description="Helical" evidence="7">
    <location>
        <begin position="149"/>
        <end position="174"/>
    </location>
</feature>
<dbReference type="EMBL" id="LN829119">
    <property type="protein sequence ID" value="CPR19388.1"/>
    <property type="molecule type" value="Genomic_DNA"/>
</dbReference>
<evidence type="ECO:0000313" key="10">
    <source>
        <dbReference type="Proteomes" id="UP000033187"/>
    </source>
</evidence>
<dbReference type="InterPro" id="IPR032818">
    <property type="entry name" value="DedA-like"/>
</dbReference>
<reference evidence="10" key="1">
    <citation type="submission" date="2015-02" db="EMBL/GenBank/DDBJ databases">
        <authorList>
            <person name="Chooi Y.-H."/>
        </authorList>
    </citation>
    <scope>NUCLEOTIDE SEQUENCE [LARGE SCALE GENOMIC DNA]</scope>
    <source>
        <strain evidence="10">strain Y</strain>
    </source>
</reference>
<name>A0A0D6JGD6_9HYPH</name>
<keyword evidence="6 7" id="KW-0472">Membrane</keyword>
<comment type="subcellular location">
    <subcellularLocation>
        <location evidence="1 7">Cell membrane</location>
        <topology evidence="1 7">Multi-pass membrane protein</topology>
    </subcellularLocation>
</comment>
<dbReference type="KEGG" id="fil:BN1229_v1_2143"/>
<keyword evidence="3 7" id="KW-1003">Cell membrane</keyword>
<evidence type="ECO:0000256" key="5">
    <source>
        <dbReference type="ARBA" id="ARBA00022989"/>
    </source>
</evidence>
<dbReference type="Pfam" id="PF09335">
    <property type="entry name" value="VTT_dom"/>
    <property type="match status" value="1"/>
</dbReference>
<evidence type="ECO:0000313" key="9">
    <source>
        <dbReference type="EMBL" id="CPR19388.1"/>
    </source>
</evidence>
<evidence type="ECO:0000256" key="1">
    <source>
        <dbReference type="ARBA" id="ARBA00004651"/>
    </source>
</evidence>
<dbReference type="PANTHER" id="PTHR30353:SF15">
    <property type="entry name" value="INNER MEMBRANE PROTEIN YABI"/>
    <property type="match status" value="1"/>
</dbReference>
<evidence type="ECO:0000256" key="4">
    <source>
        <dbReference type="ARBA" id="ARBA00022692"/>
    </source>
</evidence>
<comment type="caution">
    <text evidence="7">Lacks conserved residue(s) required for the propagation of feature annotation.</text>
</comment>
<evidence type="ECO:0000256" key="2">
    <source>
        <dbReference type="ARBA" id="ARBA00010792"/>
    </source>
</evidence>
<evidence type="ECO:0000256" key="3">
    <source>
        <dbReference type="ARBA" id="ARBA00022475"/>
    </source>
</evidence>
<dbReference type="PANTHER" id="PTHR30353">
    <property type="entry name" value="INNER MEMBRANE PROTEIN DEDA-RELATED"/>
    <property type="match status" value="1"/>
</dbReference>
<protein>
    <recommendedName>
        <fullName evidence="8">VTT domain-containing protein</fullName>
    </recommendedName>
</protein>
<evidence type="ECO:0000256" key="6">
    <source>
        <dbReference type="ARBA" id="ARBA00023136"/>
    </source>
</evidence>
<sequence>MELASLMDSTIAFIEANRGWAGLVVFILAFGESLAFISLVLPFWAMLVGIGTLIGASGTTTDLIVIWVCASLGAAFGDWLSYWLGKHFHEPIGRMWPLSRYPDLLPRGHVFFEKYGIWAIFIGRFFGPLRAAVPLVAGITEMPMVPFQIANFLSAFLWAGVLLAPGSLGLAWLVHGGG</sequence>
<dbReference type="Proteomes" id="UP000033187">
    <property type="component" value="Chromosome 1"/>
</dbReference>
<keyword evidence="10" id="KW-1185">Reference proteome</keyword>
<organism evidence="9 10">
    <name type="scientific">Candidatus Filomicrobium marinum</name>
    <dbReference type="NCBI Taxonomy" id="1608628"/>
    <lineage>
        <taxon>Bacteria</taxon>
        <taxon>Pseudomonadati</taxon>
        <taxon>Pseudomonadota</taxon>
        <taxon>Alphaproteobacteria</taxon>
        <taxon>Hyphomicrobiales</taxon>
        <taxon>Hyphomicrobiaceae</taxon>
        <taxon>Filomicrobium</taxon>
    </lineage>
</organism>
<dbReference type="OrthoDB" id="9801622at2"/>